<feature type="transmembrane region" description="Helical" evidence="8">
    <location>
        <begin position="553"/>
        <end position="574"/>
    </location>
</feature>
<protein>
    <submittedName>
        <fullName evidence="10">Dimethyl sulfoxide reductase anchor subunit</fullName>
    </submittedName>
</protein>
<feature type="domain" description="4Fe-4S ferredoxin-type" evidence="9">
    <location>
        <begin position="153"/>
        <end position="182"/>
    </location>
</feature>
<proteinExistence type="predicted"/>
<dbReference type="GO" id="GO:0016020">
    <property type="term" value="C:membrane"/>
    <property type="evidence" value="ECO:0007669"/>
    <property type="project" value="InterPro"/>
</dbReference>
<dbReference type="Gene3D" id="3.30.70.20">
    <property type="match status" value="2"/>
</dbReference>
<evidence type="ECO:0000256" key="4">
    <source>
        <dbReference type="ARBA" id="ARBA00022737"/>
    </source>
</evidence>
<keyword evidence="8" id="KW-0472">Membrane</keyword>
<keyword evidence="7" id="KW-0411">Iron-sulfur</keyword>
<keyword evidence="5" id="KW-0249">Electron transport</keyword>
<evidence type="ECO:0000259" key="9">
    <source>
        <dbReference type="PROSITE" id="PS51379"/>
    </source>
</evidence>
<feature type="transmembrane region" description="Helical" evidence="8">
    <location>
        <begin position="470"/>
        <end position="493"/>
    </location>
</feature>
<evidence type="ECO:0000313" key="10">
    <source>
        <dbReference type="EMBL" id="NHO63999.1"/>
    </source>
</evidence>
<feature type="transmembrane region" description="Helical" evidence="8">
    <location>
        <begin position="382"/>
        <end position="401"/>
    </location>
</feature>
<dbReference type="InterPro" id="IPR017896">
    <property type="entry name" value="4Fe4S_Fe-S-bd"/>
</dbReference>
<keyword evidence="4" id="KW-0677">Repeat</keyword>
<evidence type="ECO:0000256" key="6">
    <source>
        <dbReference type="ARBA" id="ARBA00023004"/>
    </source>
</evidence>
<feature type="transmembrane region" description="Helical" evidence="8">
    <location>
        <begin position="341"/>
        <end position="361"/>
    </location>
</feature>
<feature type="domain" description="4Fe-4S ferredoxin-type" evidence="9">
    <location>
        <begin position="75"/>
        <end position="104"/>
    </location>
</feature>
<accession>A0A9E5MIT6</accession>
<dbReference type="GO" id="GO:0051539">
    <property type="term" value="F:4 iron, 4 sulfur cluster binding"/>
    <property type="evidence" value="ECO:0007669"/>
    <property type="project" value="UniProtKB-KW"/>
</dbReference>
<dbReference type="InterPro" id="IPR050954">
    <property type="entry name" value="ET_IronSulfur_Cluster-Binding"/>
</dbReference>
<dbReference type="PROSITE" id="PS00198">
    <property type="entry name" value="4FE4S_FER_1"/>
    <property type="match status" value="1"/>
</dbReference>
<dbReference type="PANTHER" id="PTHR43177">
    <property type="entry name" value="PROTEIN NRFC"/>
    <property type="match status" value="1"/>
</dbReference>
<dbReference type="AlphaFoldDB" id="A0A9E5MIT6"/>
<feature type="transmembrane region" description="Helical" evidence="8">
    <location>
        <begin position="499"/>
        <end position="520"/>
    </location>
</feature>
<dbReference type="Pfam" id="PF04976">
    <property type="entry name" value="DmsC"/>
    <property type="match status" value="1"/>
</dbReference>
<evidence type="ECO:0000256" key="1">
    <source>
        <dbReference type="ARBA" id="ARBA00022448"/>
    </source>
</evidence>
<dbReference type="EMBL" id="JAAONZ010000001">
    <property type="protein sequence ID" value="NHO63999.1"/>
    <property type="molecule type" value="Genomic_DNA"/>
</dbReference>
<feature type="transmembrane region" description="Helical" evidence="8">
    <location>
        <begin position="580"/>
        <end position="605"/>
    </location>
</feature>
<dbReference type="PROSITE" id="PS51379">
    <property type="entry name" value="4FE4S_FER_2"/>
    <property type="match status" value="2"/>
</dbReference>
<dbReference type="InterPro" id="IPR017900">
    <property type="entry name" value="4Fe4S_Fe_S_CS"/>
</dbReference>
<dbReference type="InterPro" id="IPR007059">
    <property type="entry name" value="DmsC"/>
</dbReference>
<keyword evidence="1" id="KW-0813">Transport</keyword>
<keyword evidence="2" id="KW-0004">4Fe-4S</keyword>
<keyword evidence="3" id="KW-0479">Metal-binding</keyword>
<keyword evidence="11" id="KW-1185">Reference proteome</keyword>
<organism evidence="10 11">
    <name type="scientific">Pseudomaricurvus hydrocarbonicus</name>
    <dbReference type="NCBI Taxonomy" id="1470433"/>
    <lineage>
        <taxon>Bacteria</taxon>
        <taxon>Pseudomonadati</taxon>
        <taxon>Pseudomonadota</taxon>
        <taxon>Gammaproteobacteria</taxon>
        <taxon>Cellvibrionales</taxon>
        <taxon>Cellvibrionaceae</taxon>
        <taxon>Pseudomaricurvus</taxon>
    </lineage>
</organism>
<dbReference type="GO" id="GO:0019645">
    <property type="term" value="P:anaerobic electron transport chain"/>
    <property type="evidence" value="ECO:0007669"/>
    <property type="project" value="InterPro"/>
</dbReference>
<evidence type="ECO:0000313" key="11">
    <source>
        <dbReference type="Proteomes" id="UP000787472"/>
    </source>
</evidence>
<name>A0A9E5MIT6_9GAMM</name>
<dbReference type="SUPFAM" id="SSF54862">
    <property type="entry name" value="4Fe-4S ferredoxins"/>
    <property type="match status" value="1"/>
</dbReference>
<dbReference type="PANTHER" id="PTHR43177:SF5">
    <property type="entry name" value="ANAEROBIC DIMETHYL SULFOXIDE REDUCTASE CHAIN B-RELATED"/>
    <property type="match status" value="1"/>
</dbReference>
<evidence type="ECO:0000256" key="3">
    <source>
        <dbReference type="ARBA" id="ARBA00022723"/>
    </source>
</evidence>
<dbReference type="CDD" id="cd16371">
    <property type="entry name" value="DMSOR_beta_like"/>
    <property type="match status" value="1"/>
</dbReference>
<dbReference type="Proteomes" id="UP000787472">
    <property type="component" value="Unassembled WGS sequence"/>
</dbReference>
<dbReference type="GO" id="GO:0046872">
    <property type="term" value="F:metal ion binding"/>
    <property type="evidence" value="ECO:0007669"/>
    <property type="project" value="UniProtKB-KW"/>
</dbReference>
<dbReference type="Pfam" id="PF13247">
    <property type="entry name" value="Fer4_11"/>
    <property type="match status" value="1"/>
</dbReference>
<evidence type="ECO:0000256" key="2">
    <source>
        <dbReference type="ARBA" id="ARBA00022485"/>
    </source>
</evidence>
<keyword evidence="8" id="KW-0812">Transmembrane</keyword>
<evidence type="ECO:0000256" key="8">
    <source>
        <dbReference type="SAM" id="Phobius"/>
    </source>
</evidence>
<evidence type="ECO:0000256" key="5">
    <source>
        <dbReference type="ARBA" id="ARBA00022982"/>
    </source>
</evidence>
<sequence>MTPVVKPEDAAAASHWEVRTQEQPYAFLSDKKVDEANRYGQKIDLVDLTGLPANRSMFINDNPEVGVNPNRNKQHGFFFTADNCIGCHACEAACSEKNENPAHLAFRSVGYVEGGSYPDYKRMNISMACNHCDNPVCLKGCPTRAYTKHAEYGAVLQDPETCFGCGYCTWVCPYNAPQLDPIKGQVSKCNMCVDRLEVGLKPSCVSACVGNALDFGVIENVPENREQAKTSIPGFPTPEITHPNIRFQQTRTMPDEMKRTDSMPLKYHKEEDGSYTPMVDQKKGKTKHWNVGRLSSRENPLVLFTLAMQAVMGAFALTFLGDQLHIDVLSQFKASSMYVPLLIVCLVIGGAGNFMSAMHLGKPHRFYRGFNNLRHSPMSREILGVAGFMSTLGLHILFSLPANDMFQSLYNGVIGSDIGDLIPMTTSATIATVFGYLCIAFTLFALYYMTRCYRIEARPFWNHYQVSTSFVGNLLSLGSLLGGGAVIATLALGGFDIQAALVICGALVTLGIALEGFGLVGHHRDMSKASHEGAASHYIQCTTFGKTYMLRNVLLSVNLLAALVLTSGVFGDAFSDSLALAGWGLVSVTLIGTCLVSRALFYVLVVPTTMPGAFFWKNKGFEEHARDIGLANMPQVGVVPNLH</sequence>
<keyword evidence="8" id="KW-1133">Transmembrane helix</keyword>
<feature type="transmembrane region" description="Helical" evidence="8">
    <location>
        <begin position="301"/>
        <end position="321"/>
    </location>
</feature>
<keyword evidence="6" id="KW-0408">Iron</keyword>
<feature type="transmembrane region" description="Helical" evidence="8">
    <location>
        <begin position="421"/>
        <end position="449"/>
    </location>
</feature>
<gene>
    <name evidence="10" type="ORF">G8770_00375</name>
</gene>
<comment type="caution">
    <text evidence="10">The sequence shown here is derived from an EMBL/GenBank/DDBJ whole genome shotgun (WGS) entry which is preliminary data.</text>
</comment>
<evidence type="ECO:0000256" key="7">
    <source>
        <dbReference type="ARBA" id="ARBA00023014"/>
    </source>
</evidence>
<reference evidence="10" key="1">
    <citation type="submission" date="2020-03" db="EMBL/GenBank/DDBJ databases">
        <authorList>
            <person name="Guo F."/>
        </authorList>
    </citation>
    <scope>NUCLEOTIDE SEQUENCE</scope>
    <source>
        <strain evidence="10">JCM 30134</strain>
    </source>
</reference>